<dbReference type="Pfam" id="PF07679">
    <property type="entry name" value="I-set"/>
    <property type="match status" value="1"/>
</dbReference>
<feature type="domain" description="Ig-like" evidence="1">
    <location>
        <begin position="37"/>
        <end position="129"/>
    </location>
</feature>
<dbReference type="PANTHER" id="PTHR47633">
    <property type="entry name" value="IMMUNOGLOBULIN"/>
    <property type="match status" value="1"/>
</dbReference>
<dbReference type="InterPro" id="IPR036179">
    <property type="entry name" value="Ig-like_dom_sf"/>
</dbReference>
<protein>
    <recommendedName>
        <fullName evidence="1">Ig-like domain-containing protein</fullName>
    </recommendedName>
</protein>
<dbReference type="GO" id="GO:0004672">
    <property type="term" value="F:protein kinase activity"/>
    <property type="evidence" value="ECO:0007669"/>
    <property type="project" value="TreeGrafter"/>
</dbReference>
<sequence>TACPLRPTARLRRVNPGLVLVQSWFSPNAPWCHSEPPEFLRPLQSVEAVRGAVAQLECAVSGSAPFEVSWRRNKKRLASGPKFQMVSLGPHASLEIRSFESADVGEYECVVSNEVGTAACTASARQKATAAGQTLRHRYLSARPRFNLDSVSYQTSPSVHLNSSKLYLNLP</sequence>
<dbReference type="SMART" id="SM00409">
    <property type="entry name" value="IG"/>
    <property type="match status" value="1"/>
</dbReference>
<name>A0A3B4ACT7_9GOBI</name>
<organism evidence="2 3">
    <name type="scientific">Periophthalmus magnuspinnatus</name>
    <dbReference type="NCBI Taxonomy" id="409849"/>
    <lineage>
        <taxon>Eukaryota</taxon>
        <taxon>Metazoa</taxon>
        <taxon>Chordata</taxon>
        <taxon>Craniata</taxon>
        <taxon>Vertebrata</taxon>
        <taxon>Euteleostomi</taxon>
        <taxon>Actinopterygii</taxon>
        <taxon>Neopterygii</taxon>
        <taxon>Teleostei</taxon>
        <taxon>Neoteleostei</taxon>
        <taxon>Acanthomorphata</taxon>
        <taxon>Gobiaria</taxon>
        <taxon>Gobiiformes</taxon>
        <taxon>Gobioidei</taxon>
        <taxon>Gobiidae</taxon>
        <taxon>Oxudercinae</taxon>
        <taxon>Periophthalmus</taxon>
    </lineage>
</organism>
<proteinExistence type="predicted"/>
<dbReference type="Ensembl" id="ENSPMGT00000015483.1">
    <property type="protein sequence ID" value="ENSPMGP00000014515.1"/>
    <property type="gene ID" value="ENSPMGG00000011896.1"/>
</dbReference>
<dbReference type="InterPro" id="IPR007110">
    <property type="entry name" value="Ig-like_dom"/>
</dbReference>
<dbReference type="PROSITE" id="PS50835">
    <property type="entry name" value="IG_LIKE"/>
    <property type="match status" value="1"/>
</dbReference>
<dbReference type="Gene3D" id="2.60.40.10">
    <property type="entry name" value="Immunoglobulins"/>
    <property type="match status" value="1"/>
</dbReference>
<evidence type="ECO:0000313" key="3">
    <source>
        <dbReference type="Proteomes" id="UP000261520"/>
    </source>
</evidence>
<accession>A0A3B4ACT7</accession>
<dbReference type="FunFam" id="2.60.40.10:FF:000022">
    <property type="entry name" value="Cardiac titin"/>
    <property type="match status" value="1"/>
</dbReference>
<dbReference type="AlphaFoldDB" id="A0A3B4ACT7"/>
<dbReference type="Proteomes" id="UP000261520">
    <property type="component" value="Unplaced"/>
</dbReference>
<dbReference type="InterPro" id="IPR013783">
    <property type="entry name" value="Ig-like_fold"/>
</dbReference>
<evidence type="ECO:0000313" key="2">
    <source>
        <dbReference type="Ensembl" id="ENSPMGP00000014515.1"/>
    </source>
</evidence>
<dbReference type="STRING" id="409849.ENSPMGP00000014515"/>
<dbReference type="SUPFAM" id="SSF48726">
    <property type="entry name" value="Immunoglobulin"/>
    <property type="match status" value="1"/>
</dbReference>
<reference evidence="2" key="1">
    <citation type="submission" date="2025-08" db="UniProtKB">
        <authorList>
            <consortium name="Ensembl"/>
        </authorList>
    </citation>
    <scope>IDENTIFICATION</scope>
</reference>
<keyword evidence="3" id="KW-1185">Reference proteome</keyword>
<reference evidence="2" key="2">
    <citation type="submission" date="2025-09" db="UniProtKB">
        <authorList>
            <consortium name="Ensembl"/>
        </authorList>
    </citation>
    <scope>IDENTIFICATION</scope>
</reference>
<dbReference type="SMART" id="SM00408">
    <property type="entry name" value="IGc2"/>
    <property type="match status" value="1"/>
</dbReference>
<dbReference type="InterPro" id="IPR003598">
    <property type="entry name" value="Ig_sub2"/>
</dbReference>
<dbReference type="InterPro" id="IPR013098">
    <property type="entry name" value="Ig_I-set"/>
</dbReference>
<dbReference type="PANTHER" id="PTHR47633:SF16">
    <property type="entry name" value="CAVP-TARGET PROTEIN-LIKE"/>
    <property type="match status" value="1"/>
</dbReference>
<evidence type="ECO:0000259" key="1">
    <source>
        <dbReference type="PROSITE" id="PS50835"/>
    </source>
</evidence>
<dbReference type="InterPro" id="IPR003599">
    <property type="entry name" value="Ig_sub"/>
</dbReference>